<evidence type="ECO:0000313" key="3">
    <source>
        <dbReference type="Proteomes" id="UP000823388"/>
    </source>
</evidence>
<gene>
    <name evidence="2" type="ORF">PVAP13_2KG195601</name>
</gene>
<accession>A0A8T0WAT8</accession>
<name>A0A8T0WAT8_PANVG</name>
<feature type="compositionally biased region" description="Low complexity" evidence="1">
    <location>
        <begin position="33"/>
        <end position="47"/>
    </location>
</feature>
<reference evidence="2" key="1">
    <citation type="submission" date="2020-05" db="EMBL/GenBank/DDBJ databases">
        <title>WGS assembly of Panicum virgatum.</title>
        <authorList>
            <person name="Lovell J.T."/>
            <person name="Jenkins J."/>
            <person name="Shu S."/>
            <person name="Juenger T.E."/>
            <person name="Schmutz J."/>
        </authorList>
    </citation>
    <scope>NUCLEOTIDE SEQUENCE</scope>
    <source>
        <strain evidence="2">AP13</strain>
    </source>
</reference>
<proteinExistence type="predicted"/>
<evidence type="ECO:0000313" key="2">
    <source>
        <dbReference type="EMBL" id="KAG2642504.1"/>
    </source>
</evidence>
<evidence type="ECO:0000256" key="1">
    <source>
        <dbReference type="SAM" id="MobiDB-lite"/>
    </source>
</evidence>
<sequence length="232" mass="24144">MGAAAAAGGPLPVALPLSPLSPPPRAPARRAEAGAAHASQPLPWLPASRRRLRLLARSSLPPDAGRASPPTAGGRASLRAAAPSSPTLAAKFAGVRHATREGGTDQTSLVENAVKPPPNHARSAPIAMIRAPFRTAHAGIQDAGELQLVLNSETNGAHGCHRPRLDQASHGGGSLCLASTRRMKLRGRQVGPAGLPKAGRPRDCGTWHRPFGGRSGWPPKVVFKLHWLHVDS</sequence>
<dbReference type="AlphaFoldDB" id="A0A8T0WAT8"/>
<feature type="compositionally biased region" description="Low complexity" evidence="1">
    <location>
        <begin position="71"/>
        <end position="85"/>
    </location>
</feature>
<dbReference type="EMBL" id="CM029039">
    <property type="protein sequence ID" value="KAG2642504.1"/>
    <property type="molecule type" value="Genomic_DNA"/>
</dbReference>
<feature type="compositionally biased region" description="Low complexity" evidence="1">
    <location>
        <begin position="1"/>
        <end position="18"/>
    </location>
</feature>
<protein>
    <submittedName>
        <fullName evidence="2">Uncharacterized protein</fullName>
    </submittedName>
</protein>
<organism evidence="2 3">
    <name type="scientific">Panicum virgatum</name>
    <name type="common">Blackwell switchgrass</name>
    <dbReference type="NCBI Taxonomy" id="38727"/>
    <lineage>
        <taxon>Eukaryota</taxon>
        <taxon>Viridiplantae</taxon>
        <taxon>Streptophyta</taxon>
        <taxon>Embryophyta</taxon>
        <taxon>Tracheophyta</taxon>
        <taxon>Spermatophyta</taxon>
        <taxon>Magnoliopsida</taxon>
        <taxon>Liliopsida</taxon>
        <taxon>Poales</taxon>
        <taxon>Poaceae</taxon>
        <taxon>PACMAD clade</taxon>
        <taxon>Panicoideae</taxon>
        <taxon>Panicodae</taxon>
        <taxon>Paniceae</taxon>
        <taxon>Panicinae</taxon>
        <taxon>Panicum</taxon>
        <taxon>Panicum sect. Hiantes</taxon>
    </lineage>
</organism>
<comment type="caution">
    <text evidence="2">The sequence shown here is derived from an EMBL/GenBank/DDBJ whole genome shotgun (WGS) entry which is preliminary data.</text>
</comment>
<feature type="region of interest" description="Disordered" evidence="1">
    <location>
        <begin position="1"/>
        <end position="85"/>
    </location>
</feature>
<keyword evidence="3" id="KW-1185">Reference proteome</keyword>
<dbReference type="Proteomes" id="UP000823388">
    <property type="component" value="Chromosome 2K"/>
</dbReference>
<feature type="region of interest" description="Disordered" evidence="1">
    <location>
        <begin position="98"/>
        <end position="122"/>
    </location>
</feature>